<dbReference type="AlphaFoldDB" id="C9LJ61"/>
<dbReference type="STRING" id="626522.GCWU000325_02273"/>
<sequence>MAGLSLRFNTCPAKRPSLRACGAGVGFGGLIYQHVQTPISGHFE</sequence>
<evidence type="ECO:0000313" key="2">
    <source>
        <dbReference type="Proteomes" id="UP000003460"/>
    </source>
</evidence>
<proteinExistence type="predicted"/>
<evidence type="ECO:0000313" key="1">
    <source>
        <dbReference type="EMBL" id="EEX71028.1"/>
    </source>
</evidence>
<gene>
    <name evidence="1" type="ORF">GCWU000325_02273</name>
</gene>
<dbReference type="Proteomes" id="UP000003460">
    <property type="component" value="Unassembled WGS sequence"/>
</dbReference>
<protein>
    <submittedName>
        <fullName evidence="1">Uncharacterized protein</fullName>
    </submittedName>
</protein>
<name>C9LJ61_9BACT</name>
<dbReference type="HOGENOM" id="CLU_3220333_0_0_10"/>
<dbReference type="EMBL" id="ACIJ02000023">
    <property type="protein sequence ID" value="EEX71028.1"/>
    <property type="molecule type" value="Genomic_DNA"/>
</dbReference>
<keyword evidence="2" id="KW-1185">Reference proteome</keyword>
<reference evidence="1" key="1">
    <citation type="submission" date="2009-09" db="EMBL/GenBank/DDBJ databases">
        <authorList>
            <person name="Weinstock G."/>
            <person name="Sodergren E."/>
            <person name="Clifton S."/>
            <person name="Fulton L."/>
            <person name="Fulton B."/>
            <person name="Courtney L."/>
            <person name="Fronick C."/>
            <person name="Harrison M."/>
            <person name="Strong C."/>
            <person name="Farmer C."/>
            <person name="Delahaunty K."/>
            <person name="Markovic C."/>
            <person name="Hall O."/>
            <person name="Minx P."/>
            <person name="Tomlinson C."/>
            <person name="Mitreva M."/>
            <person name="Nelson J."/>
            <person name="Hou S."/>
            <person name="Wollam A."/>
            <person name="Pepin K.H."/>
            <person name="Johnson M."/>
            <person name="Bhonagiri V."/>
            <person name="Nash W.E."/>
            <person name="Warren W."/>
            <person name="Chinwalla A."/>
            <person name="Mardis E.R."/>
            <person name="Wilson R.K."/>
        </authorList>
    </citation>
    <scope>NUCLEOTIDE SEQUENCE [LARGE SCALE GENOMIC DNA]</scope>
    <source>
        <strain evidence="1">ATCC 51259</strain>
    </source>
</reference>
<comment type="caution">
    <text evidence="1">The sequence shown here is derived from an EMBL/GenBank/DDBJ whole genome shotgun (WGS) entry which is preliminary data.</text>
</comment>
<organism evidence="1 2">
    <name type="scientific">Alloprevotella tannerae ATCC 51259</name>
    <dbReference type="NCBI Taxonomy" id="626522"/>
    <lineage>
        <taxon>Bacteria</taxon>
        <taxon>Pseudomonadati</taxon>
        <taxon>Bacteroidota</taxon>
        <taxon>Bacteroidia</taxon>
        <taxon>Bacteroidales</taxon>
        <taxon>Prevotellaceae</taxon>
        <taxon>Alloprevotella</taxon>
    </lineage>
</organism>
<accession>C9LJ61</accession>